<proteinExistence type="predicted"/>
<dbReference type="EMBL" id="NTFS01000189">
    <property type="protein sequence ID" value="PAX52901.1"/>
    <property type="molecule type" value="Genomic_DNA"/>
</dbReference>
<name>A0A2A2TGT7_9CYAN</name>
<gene>
    <name evidence="1" type="ORF">CK510_16805</name>
</gene>
<evidence type="ECO:0000313" key="2">
    <source>
        <dbReference type="Proteomes" id="UP000218238"/>
    </source>
</evidence>
<sequence length="79" mass="8955">MNYKQGRYLQRATRTWSDIRDISSYRKTSAVTAQIPQLTETLVQATSWRRNAEGKVELIADKSPTQVQQVLTCAAIPKS</sequence>
<dbReference type="Proteomes" id="UP000218238">
    <property type="component" value="Unassembled WGS sequence"/>
</dbReference>
<keyword evidence="2" id="KW-1185">Reference proteome</keyword>
<reference evidence="1 2" key="1">
    <citation type="submission" date="2017-08" db="EMBL/GenBank/DDBJ databases">
        <title>Draft genome sequence of filamentous cyanobacterium Calothrix elsteri CCALA 953.</title>
        <authorList>
            <person name="Gagunashvili A.N."/>
            <person name="Elster J."/>
            <person name="Andresson O.S."/>
        </authorList>
    </citation>
    <scope>NUCLEOTIDE SEQUENCE [LARGE SCALE GENOMIC DNA]</scope>
    <source>
        <strain evidence="1 2">CCALA 953</strain>
    </source>
</reference>
<comment type="caution">
    <text evidence="1">The sequence shown here is derived from an EMBL/GenBank/DDBJ whole genome shotgun (WGS) entry which is preliminary data.</text>
</comment>
<protein>
    <submittedName>
        <fullName evidence="1">Uncharacterized protein</fullName>
    </submittedName>
</protein>
<evidence type="ECO:0000313" key="1">
    <source>
        <dbReference type="EMBL" id="PAX52901.1"/>
    </source>
</evidence>
<organism evidence="1 2">
    <name type="scientific">Brunnivagina elsteri CCALA 953</name>
    <dbReference type="NCBI Taxonomy" id="987040"/>
    <lineage>
        <taxon>Bacteria</taxon>
        <taxon>Bacillati</taxon>
        <taxon>Cyanobacteriota</taxon>
        <taxon>Cyanophyceae</taxon>
        <taxon>Nostocales</taxon>
        <taxon>Calotrichaceae</taxon>
        <taxon>Brunnivagina</taxon>
    </lineage>
</organism>
<accession>A0A2A2TGT7</accession>
<dbReference type="AlphaFoldDB" id="A0A2A2TGT7"/>